<evidence type="ECO:0000259" key="2">
    <source>
        <dbReference type="Pfam" id="PF22022"/>
    </source>
</evidence>
<gene>
    <name evidence="3" type="ORF">VSR73_31135</name>
</gene>
<dbReference type="EMBL" id="JAYMRV010000011">
    <property type="protein sequence ID" value="MEM5425497.1"/>
    <property type="molecule type" value="Genomic_DNA"/>
</dbReference>
<accession>A0ABU9S045</accession>
<dbReference type="Proteomes" id="UP001489897">
    <property type="component" value="Unassembled WGS sequence"/>
</dbReference>
<proteinExistence type="predicted"/>
<dbReference type="Pfam" id="PF22022">
    <property type="entry name" value="Phage_int_M"/>
    <property type="match status" value="1"/>
</dbReference>
<dbReference type="InterPro" id="IPR053876">
    <property type="entry name" value="Phage_int_M"/>
</dbReference>
<dbReference type="Gene3D" id="1.10.150.130">
    <property type="match status" value="1"/>
</dbReference>
<name>A0ABU9S045_9BURK</name>
<feature type="domain" description="Phage integrase central" evidence="2">
    <location>
        <begin position="31"/>
        <end position="113"/>
    </location>
</feature>
<reference evidence="3 4" key="1">
    <citation type="submission" date="2024-01" db="EMBL/GenBank/DDBJ databases">
        <title>The diversity of rhizobia nodulating Mimosa spp. in eleven states of Brazil covering several biomes is determined by host plant, location, and edaphic factors.</title>
        <authorList>
            <person name="Rouws L."/>
            <person name="Barauna A."/>
            <person name="Beukes C."/>
            <person name="De Faria S.M."/>
            <person name="Gross E."/>
            <person name="Dos Reis Junior F.B."/>
            <person name="Simon M."/>
            <person name="Maluk M."/>
            <person name="Odee D.W."/>
            <person name="Kenicer G."/>
            <person name="Young J.P.W."/>
            <person name="Reis V.M."/>
            <person name="Zilli J."/>
            <person name="James E.K."/>
        </authorList>
    </citation>
    <scope>NUCLEOTIDE SEQUENCE [LARGE SCALE GENOMIC DNA]</scope>
    <source>
        <strain evidence="3 4">JPY167</strain>
    </source>
</reference>
<keyword evidence="1" id="KW-0238">DNA-binding</keyword>
<organism evidence="3 4">
    <name type="scientific">Paraburkholderia ferrariae</name>
    <dbReference type="NCBI Taxonomy" id="386056"/>
    <lineage>
        <taxon>Bacteria</taxon>
        <taxon>Pseudomonadati</taxon>
        <taxon>Pseudomonadota</taxon>
        <taxon>Betaproteobacteria</taxon>
        <taxon>Burkholderiales</taxon>
        <taxon>Burkholderiaceae</taxon>
        <taxon>Paraburkholderia</taxon>
    </lineage>
</organism>
<dbReference type="InterPro" id="IPR010998">
    <property type="entry name" value="Integrase_recombinase_N"/>
</dbReference>
<evidence type="ECO:0000313" key="3">
    <source>
        <dbReference type="EMBL" id="MEM5425497.1"/>
    </source>
</evidence>
<keyword evidence="4" id="KW-1185">Reference proteome</keyword>
<protein>
    <recommendedName>
        <fullName evidence="2">Phage integrase central domain-containing protein</fullName>
    </recommendedName>
</protein>
<comment type="caution">
    <text evidence="3">The sequence shown here is derived from an EMBL/GenBank/DDBJ whole genome shotgun (WGS) entry which is preliminary data.</text>
</comment>
<sequence length="161" mass="18071">MRSQIDGGHDPIQERRREQVIIERDAKVPTFLQAAVKTHEKAKSGWKQADGRNARRWLSSVKAHLAPLLERRVDTLKPRDFFDALASAWIECLCVADNVFQRASAIMEWAFAAYPERAMCNPVPSARVAAEQKRAAVEAKAPPRDPAYRCTRVHASAPCGH</sequence>
<dbReference type="RefSeq" id="WP_342949454.1">
    <property type="nucleotide sequence ID" value="NZ_JAYMRV010000011.1"/>
</dbReference>
<evidence type="ECO:0000313" key="4">
    <source>
        <dbReference type="Proteomes" id="UP001489897"/>
    </source>
</evidence>
<evidence type="ECO:0000256" key="1">
    <source>
        <dbReference type="ARBA" id="ARBA00023125"/>
    </source>
</evidence>